<dbReference type="PANTHER" id="PTHR11748">
    <property type="entry name" value="D-LACTATE DEHYDROGENASE"/>
    <property type="match status" value="1"/>
</dbReference>
<evidence type="ECO:0000313" key="4">
    <source>
        <dbReference type="EMBL" id="MBL0718514.1"/>
    </source>
</evidence>
<keyword evidence="2" id="KW-0274">FAD</keyword>
<dbReference type="Gene3D" id="3.30.465.10">
    <property type="match status" value="1"/>
</dbReference>
<name>A0A9X0XBH8_9BURK</name>
<dbReference type="SUPFAM" id="SSF56176">
    <property type="entry name" value="FAD-binding/transporter-associated domain-like"/>
    <property type="match status" value="1"/>
</dbReference>
<protein>
    <submittedName>
        <fullName evidence="4">Glycolate oxidase subunit GlcE</fullName>
        <ecNumber evidence="4">1.1.99.14</ecNumber>
    </submittedName>
</protein>
<dbReference type="InterPro" id="IPR016164">
    <property type="entry name" value="FAD-linked_Oxase-like_C"/>
</dbReference>
<keyword evidence="4" id="KW-0560">Oxidoreductase</keyword>
<dbReference type="NCBIfam" id="NF008439">
    <property type="entry name" value="PRK11282.1"/>
    <property type="match status" value="1"/>
</dbReference>
<dbReference type="RefSeq" id="WP_201823244.1">
    <property type="nucleotide sequence ID" value="NZ_JAERRA010000001.1"/>
</dbReference>
<dbReference type="AlphaFoldDB" id="A0A9X0XBH8"/>
<proteinExistence type="predicted"/>
<dbReference type="EC" id="1.1.99.14" evidence="4"/>
<dbReference type="SUPFAM" id="SSF55103">
    <property type="entry name" value="FAD-linked oxidases, C-terminal domain"/>
    <property type="match status" value="1"/>
</dbReference>
<dbReference type="GO" id="GO:0019154">
    <property type="term" value="F:glycolate dehydrogenase activity"/>
    <property type="evidence" value="ECO:0007669"/>
    <property type="project" value="UniProtKB-EC"/>
</dbReference>
<organism evidence="4 5">
    <name type="scientific">Aquariibacter lacus</name>
    <dbReference type="NCBI Taxonomy" id="2801332"/>
    <lineage>
        <taxon>Bacteria</taxon>
        <taxon>Pseudomonadati</taxon>
        <taxon>Pseudomonadota</taxon>
        <taxon>Betaproteobacteria</taxon>
        <taxon>Burkholderiales</taxon>
        <taxon>Sphaerotilaceae</taxon>
        <taxon>Aquariibacter</taxon>
    </lineage>
</organism>
<sequence>MLPESTPELQALIERIRAAGAAGTPLAITGHGSKAFLGGAPHGEPLSTLALRGISSYEPTELVVTARAGTPLAELEAALAEQGQCLPFEPPRLPGADGQPAGTVGGMVAAGLAGPARGVVGSVRDYVLGATVVNGRGELLSFGGQVMKNVAGYDLARLLAGSMGELGLIAEVSLKVLPRPPATATLHFRCDEASALERLNRWAGRPLPLNASAWWAGSLLLRLSGAQAAVASASRTLAAEAGGEPVDPGQAGPFWDGLRDQRDTFFDHADEALRQGRGALWRLSLPATAAPVTGLEGEQLIEWGGAQRWWITAAAPATVRAAASRLGGHAQLWRSADPALRAEAGLGPLDPVLARLNRQVKASFDPAGVLSPGRLIAAA</sequence>
<evidence type="ECO:0000259" key="3">
    <source>
        <dbReference type="PROSITE" id="PS51387"/>
    </source>
</evidence>
<accession>A0A9X0XBH8</accession>
<evidence type="ECO:0000256" key="1">
    <source>
        <dbReference type="ARBA" id="ARBA00022630"/>
    </source>
</evidence>
<evidence type="ECO:0000313" key="5">
    <source>
        <dbReference type="Proteomes" id="UP000643207"/>
    </source>
</evidence>
<dbReference type="GO" id="GO:0071949">
    <property type="term" value="F:FAD binding"/>
    <property type="evidence" value="ECO:0007669"/>
    <property type="project" value="InterPro"/>
</dbReference>
<dbReference type="InterPro" id="IPR006094">
    <property type="entry name" value="Oxid_FAD_bind_N"/>
</dbReference>
<dbReference type="InterPro" id="IPR036318">
    <property type="entry name" value="FAD-bd_PCMH-like_sf"/>
</dbReference>
<feature type="domain" description="FAD-binding PCMH-type" evidence="3">
    <location>
        <begin position="1"/>
        <end position="179"/>
    </location>
</feature>
<dbReference type="Proteomes" id="UP000643207">
    <property type="component" value="Unassembled WGS sequence"/>
</dbReference>
<evidence type="ECO:0000256" key="2">
    <source>
        <dbReference type="ARBA" id="ARBA00022827"/>
    </source>
</evidence>
<keyword evidence="5" id="KW-1185">Reference proteome</keyword>
<dbReference type="Pfam" id="PF01565">
    <property type="entry name" value="FAD_binding_4"/>
    <property type="match status" value="1"/>
</dbReference>
<comment type="caution">
    <text evidence="4">The sequence shown here is derived from an EMBL/GenBank/DDBJ whole genome shotgun (WGS) entry which is preliminary data.</text>
</comment>
<dbReference type="InterPro" id="IPR016166">
    <property type="entry name" value="FAD-bd_PCMH"/>
</dbReference>
<dbReference type="PANTHER" id="PTHR11748:SF103">
    <property type="entry name" value="GLYCOLATE OXIDASE SUBUNIT GLCE"/>
    <property type="match status" value="1"/>
</dbReference>
<dbReference type="PROSITE" id="PS51387">
    <property type="entry name" value="FAD_PCMH"/>
    <property type="match status" value="1"/>
</dbReference>
<gene>
    <name evidence="4" type="primary">glcE</name>
    <name evidence="4" type="ORF">JI742_01305</name>
</gene>
<keyword evidence="1" id="KW-0285">Flavoprotein</keyword>
<reference evidence="4 5" key="1">
    <citation type="submission" date="2021-01" db="EMBL/GenBank/DDBJ databases">
        <title>Piscinibacter sp. Jin2 Genome sequencing and assembly.</title>
        <authorList>
            <person name="Kim I."/>
        </authorList>
    </citation>
    <scope>NUCLEOTIDE SEQUENCE [LARGE SCALE GENOMIC DNA]</scope>
    <source>
        <strain evidence="4 5">Jin2</strain>
    </source>
</reference>
<dbReference type="InterPro" id="IPR016169">
    <property type="entry name" value="FAD-bd_PCMH_sub2"/>
</dbReference>
<dbReference type="EMBL" id="JAERRA010000001">
    <property type="protein sequence ID" value="MBL0718514.1"/>
    <property type="molecule type" value="Genomic_DNA"/>
</dbReference>